<dbReference type="InterPro" id="IPR000719">
    <property type="entry name" value="Prot_kinase_dom"/>
</dbReference>
<feature type="compositionally biased region" description="Low complexity" evidence="1">
    <location>
        <begin position="537"/>
        <end position="550"/>
    </location>
</feature>
<evidence type="ECO:0000313" key="4">
    <source>
        <dbReference type="Proteomes" id="UP000265703"/>
    </source>
</evidence>
<dbReference type="GO" id="GO:0007165">
    <property type="term" value="P:signal transduction"/>
    <property type="evidence" value="ECO:0007669"/>
    <property type="project" value="TreeGrafter"/>
</dbReference>
<accession>A0A397TBY6</accession>
<dbReference type="SUPFAM" id="SSF56112">
    <property type="entry name" value="Protein kinase-like (PK-like)"/>
    <property type="match status" value="1"/>
</dbReference>
<dbReference type="PROSITE" id="PS50011">
    <property type="entry name" value="PROTEIN_KINASE_DOM"/>
    <property type="match status" value="1"/>
</dbReference>
<dbReference type="PANTHER" id="PTHR23257">
    <property type="entry name" value="SERINE-THREONINE PROTEIN KINASE"/>
    <property type="match status" value="1"/>
</dbReference>
<dbReference type="Gene3D" id="1.10.510.10">
    <property type="entry name" value="Transferase(Phosphotransferase) domain 1"/>
    <property type="match status" value="1"/>
</dbReference>
<proteinExistence type="predicted"/>
<evidence type="ECO:0000256" key="1">
    <source>
        <dbReference type="SAM" id="MobiDB-lite"/>
    </source>
</evidence>
<comment type="caution">
    <text evidence="3">The sequence shown here is derived from an EMBL/GenBank/DDBJ whole genome shotgun (WGS) entry which is preliminary data.</text>
</comment>
<dbReference type="OrthoDB" id="1668230at2759"/>
<organism evidence="3 4">
    <name type="scientific">Glomus cerebriforme</name>
    <dbReference type="NCBI Taxonomy" id="658196"/>
    <lineage>
        <taxon>Eukaryota</taxon>
        <taxon>Fungi</taxon>
        <taxon>Fungi incertae sedis</taxon>
        <taxon>Mucoromycota</taxon>
        <taxon>Glomeromycotina</taxon>
        <taxon>Glomeromycetes</taxon>
        <taxon>Glomerales</taxon>
        <taxon>Glomeraceae</taxon>
        <taxon>Glomus</taxon>
    </lineage>
</organism>
<sequence>MLLKPSEKLVLLELFFLHINTVRMYTSPGSTTKKSLHFTSQQRMNSAPNSTGKINSSTADKIYSSPPASTADVHIRVNSAPASTPKIYSEPPPLYPNNPTSSLLNDDDKATIAEHLVENEVSPAEKTPHISFIEENDQHPKTVFQHSTKLSTSRPLGQFGHCEQCKGPRTGYNWCKYCNSEYLKENFMNWTSGIIELDTFIQVAQLKAINARSVLEWIEYQEFKNVKHLADGGNSSVFTAYWPRGPIQAWDTTINDWERGWQQQMNSDIIILKRINNSNNVTSDFLNELSAYHEFSTLVSHVIRCYGISRCPTTQELIVVTSYAHNGDLRKYLSENFDNFTWKQRIITLRDIAVGLVSIHKAGLLHKDLHTGNILRDGSWTMISDLGLCWNNTSIAGSDRKICGVLPYVAPEVLRGRPYTRATDVYSIGMIMFELWSGRRPFDGREYDTSLVLDICSVTFQDIINTKFLKRFLQIGIRPEITSDIPDYYSLIMQACWNEDPNMRPTSRELERVFNGWIDSIANRELTCPKIVSTKNINSKTTNNSSSENTPSQPLPSLSTVQNKLLEERDKRRESIYQKYLNQRFFEFAEQESKNKEPINPMTWTSELKILADEIFSNQASNAFSKNLEIKSFEIMNDNNEHNEKRLAKESKKKPLHIRLFTKLLFLLHIDDLK</sequence>
<dbReference type="InterPro" id="IPR011009">
    <property type="entry name" value="Kinase-like_dom_sf"/>
</dbReference>
<dbReference type="InterPro" id="IPR001245">
    <property type="entry name" value="Ser-Thr/Tyr_kinase_cat_dom"/>
</dbReference>
<reference evidence="3 4" key="1">
    <citation type="submission" date="2018-06" db="EMBL/GenBank/DDBJ databases">
        <title>Comparative genomics reveals the genomic features of Rhizophagus irregularis, R. cerebriforme, R. diaphanum and Gigaspora rosea, and their symbiotic lifestyle signature.</title>
        <authorList>
            <person name="Morin E."/>
            <person name="San Clemente H."/>
            <person name="Chen E.C.H."/>
            <person name="De La Providencia I."/>
            <person name="Hainaut M."/>
            <person name="Kuo A."/>
            <person name="Kohler A."/>
            <person name="Murat C."/>
            <person name="Tang N."/>
            <person name="Roy S."/>
            <person name="Loubradou J."/>
            <person name="Henrissat B."/>
            <person name="Grigoriev I.V."/>
            <person name="Corradi N."/>
            <person name="Roux C."/>
            <person name="Martin F.M."/>
        </authorList>
    </citation>
    <scope>NUCLEOTIDE SEQUENCE [LARGE SCALE GENOMIC DNA]</scope>
    <source>
        <strain evidence="3 4">DAOM 227022</strain>
    </source>
</reference>
<dbReference type="GO" id="GO:0005524">
    <property type="term" value="F:ATP binding"/>
    <property type="evidence" value="ECO:0007669"/>
    <property type="project" value="InterPro"/>
</dbReference>
<feature type="region of interest" description="Disordered" evidence="1">
    <location>
        <begin position="537"/>
        <end position="559"/>
    </location>
</feature>
<keyword evidence="3" id="KW-0418">Kinase</keyword>
<evidence type="ECO:0000259" key="2">
    <source>
        <dbReference type="PROSITE" id="PS50011"/>
    </source>
</evidence>
<dbReference type="Proteomes" id="UP000265703">
    <property type="component" value="Unassembled WGS sequence"/>
</dbReference>
<evidence type="ECO:0000313" key="3">
    <source>
        <dbReference type="EMBL" id="RIA95402.1"/>
    </source>
</evidence>
<dbReference type="AlphaFoldDB" id="A0A397TBY6"/>
<keyword evidence="3" id="KW-0808">Transferase</keyword>
<dbReference type="GO" id="GO:0005737">
    <property type="term" value="C:cytoplasm"/>
    <property type="evidence" value="ECO:0007669"/>
    <property type="project" value="TreeGrafter"/>
</dbReference>
<dbReference type="Pfam" id="PF07714">
    <property type="entry name" value="PK_Tyr_Ser-Thr"/>
    <property type="match status" value="1"/>
</dbReference>
<name>A0A397TBY6_9GLOM</name>
<protein>
    <submittedName>
        <fullName evidence="3">Kinase-like domain-containing protein</fullName>
    </submittedName>
</protein>
<dbReference type="InterPro" id="IPR050167">
    <property type="entry name" value="Ser_Thr_protein_kinase"/>
</dbReference>
<gene>
    <name evidence="3" type="ORF">C1645_872740</name>
</gene>
<dbReference type="EMBL" id="QKYT01000061">
    <property type="protein sequence ID" value="RIA95402.1"/>
    <property type="molecule type" value="Genomic_DNA"/>
</dbReference>
<feature type="domain" description="Protein kinase" evidence="2">
    <location>
        <begin position="223"/>
        <end position="518"/>
    </location>
</feature>
<dbReference type="GO" id="GO:0004672">
    <property type="term" value="F:protein kinase activity"/>
    <property type="evidence" value="ECO:0007669"/>
    <property type="project" value="InterPro"/>
</dbReference>
<keyword evidence="4" id="KW-1185">Reference proteome</keyword>